<organism evidence="1 2">
    <name type="scientific">Vibrio owensii CAIM 1854 = LMG 25443</name>
    <dbReference type="NCBI Taxonomy" id="1229493"/>
    <lineage>
        <taxon>Bacteria</taxon>
        <taxon>Pseudomonadati</taxon>
        <taxon>Pseudomonadota</taxon>
        <taxon>Gammaproteobacteria</taxon>
        <taxon>Vibrionales</taxon>
        <taxon>Vibrionaceae</taxon>
        <taxon>Vibrio</taxon>
    </lineage>
</organism>
<protein>
    <submittedName>
        <fullName evidence="1">Uncharacterized protein</fullName>
    </submittedName>
</protein>
<dbReference type="Proteomes" id="UP000031586">
    <property type="component" value="Unassembled WGS sequence"/>
</dbReference>
<dbReference type="AlphaFoldDB" id="A0A0C1ZA53"/>
<gene>
    <name evidence="1" type="ORF">H735_08910</name>
</gene>
<comment type="caution">
    <text evidence="1">The sequence shown here is derived from an EMBL/GenBank/DDBJ whole genome shotgun (WGS) entry which is preliminary data.</text>
</comment>
<name>A0A0C1ZA53_9VIBR</name>
<reference evidence="1 2" key="1">
    <citation type="submission" date="2014-07" db="EMBL/GenBank/DDBJ databases">
        <title>Unique and conserved regions in Vibrio harveyi and related species in comparison with the shrimp pathogen Vibrio harveyi CAIM 1792.</title>
        <authorList>
            <person name="Espinoza-Valles I."/>
            <person name="Vora G."/>
            <person name="Leekitcharoenphon P."/>
            <person name="Ussery D."/>
            <person name="Hoj L."/>
            <person name="Gomez-Gil B."/>
        </authorList>
    </citation>
    <scope>NUCLEOTIDE SEQUENCE [LARGE SCALE GENOMIC DNA]</scope>
    <source>
        <strain evidence="2">CAIM 1854 / LMG 25443</strain>
    </source>
</reference>
<evidence type="ECO:0000313" key="2">
    <source>
        <dbReference type="Proteomes" id="UP000031586"/>
    </source>
</evidence>
<sequence>MQIMNIVEFDSAPMGSIRYVMHEGEKKFVISQNNIERLFGLLPEMPDDSFSDADAWQIEWVRCESITPIKSQVVQFPSPGQFD</sequence>
<dbReference type="PATRIC" id="fig|1229493.5.peg.869"/>
<evidence type="ECO:0000313" key="1">
    <source>
        <dbReference type="EMBL" id="KIF53059.1"/>
    </source>
</evidence>
<proteinExistence type="predicted"/>
<dbReference type="EMBL" id="JPRD01000015">
    <property type="protein sequence ID" value="KIF53059.1"/>
    <property type="molecule type" value="Genomic_DNA"/>
</dbReference>
<accession>A0A0C1ZA53</accession>